<keyword evidence="1 4" id="KW-0349">Heme</keyword>
<accession>A0A5B9MKP4</accession>
<evidence type="ECO:0000256" key="5">
    <source>
        <dbReference type="SAM" id="MobiDB-lite"/>
    </source>
</evidence>
<dbReference type="AlphaFoldDB" id="A0A5B9MKP4"/>
<organism evidence="7 8">
    <name type="scientific">Stieleria maiorica</name>
    <dbReference type="NCBI Taxonomy" id="2795974"/>
    <lineage>
        <taxon>Bacteria</taxon>
        <taxon>Pseudomonadati</taxon>
        <taxon>Planctomycetota</taxon>
        <taxon>Planctomycetia</taxon>
        <taxon>Pirellulales</taxon>
        <taxon>Pirellulaceae</taxon>
        <taxon>Stieleria</taxon>
    </lineage>
</organism>
<evidence type="ECO:0000256" key="4">
    <source>
        <dbReference type="PROSITE-ProRule" id="PRU00433"/>
    </source>
</evidence>
<dbReference type="PROSITE" id="PS51007">
    <property type="entry name" value="CYTC"/>
    <property type="match status" value="1"/>
</dbReference>
<keyword evidence="3 4" id="KW-0408">Iron</keyword>
<dbReference type="GO" id="GO:0009055">
    <property type="term" value="F:electron transfer activity"/>
    <property type="evidence" value="ECO:0007669"/>
    <property type="project" value="InterPro"/>
</dbReference>
<dbReference type="RefSeq" id="WP_167547075.1">
    <property type="nucleotide sequence ID" value="NZ_CP036264.1"/>
</dbReference>
<evidence type="ECO:0000256" key="2">
    <source>
        <dbReference type="ARBA" id="ARBA00022723"/>
    </source>
</evidence>
<proteinExistence type="predicted"/>
<evidence type="ECO:0000313" key="7">
    <source>
        <dbReference type="EMBL" id="QEG01484.1"/>
    </source>
</evidence>
<protein>
    <recommendedName>
        <fullName evidence="6">Cytochrome c domain-containing protein</fullName>
    </recommendedName>
</protein>
<dbReference type="EMBL" id="CP036264">
    <property type="protein sequence ID" value="QEG01484.1"/>
    <property type="molecule type" value="Genomic_DNA"/>
</dbReference>
<feature type="region of interest" description="Disordered" evidence="5">
    <location>
        <begin position="168"/>
        <end position="195"/>
    </location>
</feature>
<keyword evidence="8" id="KW-1185">Reference proteome</keyword>
<dbReference type="InterPro" id="IPR009056">
    <property type="entry name" value="Cyt_c-like_dom"/>
</dbReference>
<dbReference type="GO" id="GO:0046872">
    <property type="term" value="F:metal ion binding"/>
    <property type="evidence" value="ECO:0007669"/>
    <property type="project" value="UniProtKB-KW"/>
</dbReference>
<dbReference type="KEGG" id="smam:Mal15_55610"/>
<gene>
    <name evidence="7" type="ORF">Mal15_55610</name>
</gene>
<evidence type="ECO:0000256" key="1">
    <source>
        <dbReference type="ARBA" id="ARBA00022617"/>
    </source>
</evidence>
<feature type="compositionally biased region" description="Basic and acidic residues" evidence="5">
    <location>
        <begin position="173"/>
        <end position="195"/>
    </location>
</feature>
<keyword evidence="2 4" id="KW-0479">Metal-binding</keyword>
<dbReference type="SUPFAM" id="SSF46626">
    <property type="entry name" value="Cytochrome c"/>
    <property type="match status" value="1"/>
</dbReference>
<dbReference type="InterPro" id="IPR036909">
    <property type="entry name" value="Cyt_c-like_dom_sf"/>
</dbReference>
<evidence type="ECO:0000313" key="8">
    <source>
        <dbReference type="Proteomes" id="UP000321353"/>
    </source>
</evidence>
<sequence>MKRYLAGLLLGVLISIALPLLVISAGVINFAATTPPSEAEVAMAKFAIDRSMAWRVPKMSNPFAGDAQATASGFHHYSDTCLACHGAPGVSPKEFAKGLNPPAPNLTKSLGQRSDAELFWIIKNGFRMTGMPALGPTHTDDDIWKIVSFVRSLPDLSDQQKTILRESLGSGHKHGDSDHNSKPKDHHDHPSGHAH</sequence>
<dbReference type="Pfam" id="PF13442">
    <property type="entry name" value="Cytochrome_CBB3"/>
    <property type="match status" value="1"/>
</dbReference>
<dbReference type="Gene3D" id="1.10.760.10">
    <property type="entry name" value="Cytochrome c-like domain"/>
    <property type="match status" value="1"/>
</dbReference>
<evidence type="ECO:0000256" key="3">
    <source>
        <dbReference type="ARBA" id="ARBA00023004"/>
    </source>
</evidence>
<dbReference type="Proteomes" id="UP000321353">
    <property type="component" value="Chromosome"/>
</dbReference>
<feature type="domain" description="Cytochrome c" evidence="6">
    <location>
        <begin position="65"/>
        <end position="154"/>
    </location>
</feature>
<reference evidence="7 8" key="1">
    <citation type="submission" date="2019-02" db="EMBL/GenBank/DDBJ databases">
        <title>Planctomycetal bacteria perform biofilm scaping via a novel small molecule.</title>
        <authorList>
            <person name="Jeske O."/>
            <person name="Boedeker C."/>
            <person name="Wiegand S."/>
            <person name="Breitling P."/>
            <person name="Kallscheuer N."/>
            <person name="Jogler M."/>
            <person name="Rohde M."/>
            <person name="Petersen J."/>
            <person name="Medema M.H."/>
            <person name="Surup F."/>
            <person name="Jogler C."/>
        </authorList>
    </citation>
    <scope>NUCLEOTIDE SEQUENCE [LARGE SCALE GENOMIC DNA]</scope>
    <source>
        <strain evidence="7 8">Mal15</strain>
    </source>
</reference>
<evidence type="ECO:0000259" key="6">
    <source>
        <dbReference type="PROSITE" id="PS51007"/>
    </source>
</evidence>
<dbReference type="GO" id="GO:0020037">
    <property type="term" value="F:heme binding"/>
    <property type="evidence" value="ECO:0007669"/>
    <property type="project" value="InterPro"/>
</dbReference>
<name>A0A5B9MKP4_9BACT</name>